<evidence type="ECO:0000313" key="1">
    <source>
        <dbReference type="EMBL" id="EHL98437.1"/>
    </source>
</evidence>
<dbReference type="SUPFAM" id="SSF46689">
    <property type="entry name" value="Homeodomain-like"/>
    <property type="match status" value="1"/>
</dbReference>
<dbReference type="RefSeq" id="WP_008212638.1">
    <property type="nucleotide sequence ID" value="NZ_JH414968.1"/>
</dbReference>
<organism evidence="1 2">
    <name type="scientific">Lentilactobacillus parafarraginis F0439</name>
    <dbReference type="NCBI Taxonomy" id="797515"/>
    <lineage>
        <taxon>Bacteria</taxon>
        <taxon>Bacillati</taxon>
        <taxon>Bacillota</taxon>
        <taxon>Bacilli</taxon>
        <taxon>Lactobacillales</taxon>
        <taxon>Lactobacillaceae</taxon>
        <taxon>Lentilactobacillus</taxon>
    </lineage>
</organism>
<reference evidence="1 2" key="1">
    <citation type="submission" date="2011-09" db="EMBL/GenBank/DDBJ databases">
        <authorList>
            <person name="Weinstock G."/>
            <person name="Sodergren E."/>
            <person name="Clifton S."/>
            <person name="Fulton L."/>
            <person name="Fulton B."/>
            <person name="Courtney L."/>
            <person name="Fronick C."/>
            <person name="Harrison M."/>
            <person name="Strong C."/>
            <person name="Farmer C."/>
            <person name="Delahaunty K."/>
            <person name="Markovic C."/>
            <person name="Hall O."/>
            <person name="Minx P."/>
            <person name="Tomlinson C."/>
            <person name="Mitreva M."/>
            <person name="Hou S."/>
            <person name="Chen J."/>
            <person name="Wollam A."/>
            <person name="Pepin K.H."/>
            <person name="Johnson M."/>
            <person name="Bhonagiri V."/>
            <person name="Zhang X."/>
            <person name="Suruliraj S."/>
            <person name="Warren W."/>
            <person name="Chinwalla A."/>
            <person name="Mardis E.R."/>
            <person name="Wilson R.K."/>
        </authorList>
    </citation>
    <scope>NUCLEOTIDE SEQUENCE [LARGE SCALE GENOMIC DNA]</scope>
    <source>
        <strain evidence="1 2">F0439</strain>
    </source>
</reference>
<name>G9ZP26_9LACO</name>
<dbReference type="AlphaFoldDB" id="G9ZP26"/>
<dbReference type="EMBL" id="AGEY01000073">
    <property type="protein sequence ID" value="EHL98437.1"/>
    <property type="molecule type" value="Genomic_DNA"/>
</dbReference>
<proteinExistence type="predicted"/>
<dbReference type="Gene3D" id="1.10.357.10">
    <property type="entry name" value="Tetracycline Repressor, domain 2"/>
    <property type="match status" value="1"/>
</dbReference>
<dbReference type="HOGENOM" id="CLU_069356_43_1_9"/>
<sequence>MTKEGVCVSKPRKLSKQLILNRAAGMLNSGQQLSFTTLSKQFGTHSQALYPYFKNREELLNELFAWVLRQLLAAMQQVNKSDDSGKAVVAAAVQFRKVALANFGLFKTIMAISPTAQKVLEVQNLIREIRTSVDGALVGITSDQADRLLLSRAIRNIMIGEIFNEGSGWFDDPRIPAGDSYQRMLSDLITMYQDRHA</sequence>
<dbReference type="InterPro" id="IPR009057">
    <property type="entry name" value="Homeodomain-like_sf"/>
</dbReference>
<accession>G9ZP26</accession>
<protein>
    <recommendedName>
        <fullName evidence="3">Transcriptional regulator, TetR family</fullName>
    </recommendedName>
</protein>
<evidence type="ECO:0000313" key="2">
    <source>
        <dbReference type="Proteomes" id="UP000004625"/>
    </source>
</evidence>
<evidence type="ECO:0008006" key="3">
    <source>
        <dbReference type="Google" id="ProtNLM"/>
    </source>
</evidence>
<dbReference type="PATRIC" id="fig|797515.3.peg.1369"/>
<gene>
    <name evidence="1" type="ORF">HMPREF9103_01480</name>
</gene>
<comment type="caution">
    <text evidence="1">The sequence shown here is derived from an EMBL/GenBank/DDBJ whole genome shotgun (WGS) entry which is preliminary data.</text>
</comment>
<dbReference type="Proteomes" id="UP000004625">
    <property type="component" value="Unassembled WGS sequence"/>
</dbReference>
<dbReference type="eggNOG" id="COG1309">
    <property type="taxonomic scope" value="Bacteria"/>
</dbReference>
<dbReference type="STRING" id="797515.HMPREF9103_01480"/>
<keyword evidence="2" id="KW-1185">Reference proteome</keyword>